<evidence type="ECO:0000256" key="4">
    <source>
        <dbReference type="ARBA" id="ARBA00023136"/>
    </source>
</evidence>
<gene>
    <name evidence="7" type="ORF">AAM4_0585</name>
</gene>
<sequence>MKKLSGSRIANLVVVLAVSIIPLLYSGLLTLAYQNPTNRLGDIKAAVVNEDSAYTATLANGETETFNLGADLTDALTHPDGDENVGFTWEQMDAATAEADMNTQKVRAILYIPADFSQIVSRVGSDDPSDAVTQELKLVTDDGINYLAGTMAATVASELSNRLEQQGSERVLSTLLLSVSTIREGLVEASDGATALASGAATLESGTTDAADGADQLADGATTLTVGMSELASGAVTLSDGLTTLATSTSTAASGSQQLADGMARLATGASSAASGASTLASGAGTLADGTSTLASGAATVDSGAGQVAAGASSASSGANTLATGATSLSTGASTLSTGVNTYVDSVDQAYTTLKDQLDPGAQDLASGLNQLSAGVGKSTDSYASGEESQRTLYGAANDLATGAQSAVNGIGSSTDSAAAGQATLYGAVNDYTGGVSTAQAGAGQVATALAGAYQQCVADHGQTDATCQAIAQAAGGLGTTEDTAQSGTVLGGLNTLAASSAGVTGAVGQVATGAEQLSSGATQLQGSVGAVATGAADASSGATALSGGLGSATDVYNPATGEDRSLTGVLAALSSQGPTLTSGATSVSAGASQLATGSSDLSTGLNTLSTGANSLSTGASQLATGANSVNSGAQTLSSGADTLSSGLNTLSSGASTAATSSQTLADGLARLSAGADTAATGADTLSSGLGTAYSGSVTLSDGATTLSDGLDRLQEGSVTLSDGADTLSEGLEDGVDQIPDYTAVQRQTMTDVAADAADVDAVRDNPVANNGAGFTPMFMSLALWVGAIALFLVLPALDKRNHGERWYAAAIRPATTAALLAVVQAVVMMVAVNASGQIHAANLVGLCAMAIAASLTFVAVNQACVATLAFRGRFVSIILLSLQITSMGATFPIETTPRFFQWIHPYLPMSYTQLAFRRLIAGGGVDGIYLKTLAVLAVWALIAWAFILLGARLRRGPKPLPADNALAPTAA</sequence>
<dbReference type="InterPro" id="IPR023908">
    <property type="entry name" value="xxxLxxG_rpt"/>
</dbReference>
<proteinExistence type="predicted"/>
<dbReference type="GO" id="GO:0140359">
    <property type="term" value="F:ABC-type transporter activity"/>
    <property type="evidence" value="ECO:0007669"/>
    <property type="project" value="InterPro"/>
</dbReference>
<feature type="transmembrane region" description="Helical" evidence="5">
    <location>
        <begin position="810"/>
        <end position="833"/>
    </location>
</feature>
<evidence type="ECO:0000256" key="3">
    <source>
        <dbReference type="ARBA" id="ARBA00022989"/>
    </source>
</evidence>
<feature type="transmembrane region" description="Helical" evidence="5">
    <location>
        <begin position="778"/>
        <end position="798"/>
    </location>
</feature>
<protein>
    <submittedName>
        <fullName evidence="7">Phage infection protein</fullName>
    </submittedName>
</protein>
<keyword evidence="4 5" id="KW-0472">Membrane</keyword>
<dbReference type="Pfam" id="PF12698">
    <property type="entry name" value="ABC2_membrane_3"/>
    <property type="match status" value="1"/>
</dbReference>
<dbReference type="InterPro" id="IPR051328">
    <property type="entry name" value="T7SS_ABC-Transporter"/>
</dbReference>
<organism evidence="7">
    <name type="scientific">Actinomyces succiniciruminis</name>
    <dbReference type="NCBI Taxonomy" id="1522002"/>
    <lineage>
        <taxon>Bacteria</taxon>
        <taxon>Bacillati</taxon>
        <taxon>Actinomycetota</taxon>
        <taxon>Actinomycetes</taxon>
        <taxon>Actinomycetales</taxon>
        <taxon>Actinomycetaceae</taxon>
        <taxon>Actinomyces</taxon>
    </lineage>
</organism>
<name>A0A1L7RK85_9ACTO</name>
<dbReference type="PANTHER" id="PTHR43077:SF5">
    <property type="entry name" value="PHAGE INFECTION PROTEIN"/>
    <property type="match status" value="1"/>
</dbReference>
<dbReference type="RefSeq" id="WP_210578945.1">
    <property type="nucleotide sequence ID" value="NZ_LK995473.1"/>
</dbReference>
<dbReference type="InterPro" id="IPR013525">
    <property type="entry name" value="ABC2_TM"/>
</dbReference>
<feature type="transmembrane region" description="Helical" evidence="5">
    <location>
        <begin position="873"/>
        <end position="894"/>
    </location>
</feature>
<evidence type="ECO:0000256" key="1">
    <source>
        <dbReference type="ARBA" id="ARBA00004141"/>
    </source>
</evidence>
<keyword evidence="2 5" id="KW-0812">Transmembrane</keyword>
<evidence type="ECO:0000259" key="6">
    <source>
        <dbReference type="Pfam" id="PF12698"/>
    </source>
</evidence>
<feature type="transmembrane region" description="Helical" evidence="5">
    <location>
        <begin position="929"/>
        <end position="950"/>
    </location>
</feature>
<dbReference type="NCBIfam" id="TIGR03057">
    <property type="entry name" value="xxxLxxG_by_4"/>
    <property type="match status" value="10"/>
</dbReference>
<dbReference type="Gene3D" id="1.10.287.950">
    <property type="entry name" value="Methyl-accepting chemotaxis protein"/>
    <property type="match status" value="2"/>
</dbReference>
<accession>A0A1L7RK85</accession>
<keyword evidence="3 5" id="KW-1133">Transmembrane helix</keyword>
<dbReference type="SUPFAM" id="SSF101967">
    <property type="entry name" value="Adhesin YadA, collagen-binding domain"/>
    <property type="match status" value="2"/>
</dbReference>
<dbReference type="NCBIfam" id="TIGR03062">
    <property type="entry name" value="pip_yhgE_Cterm"/>
    <property type="match status" value="1"/>
</dbReference>
<evidence type="ECO:0000256" key="5">
    <source>
        <dbReference type="SAM" id="Phobius"/>
    </source>
</evidence>
<dbReference type="NCBIfam" id="TIGR03061">
    <property type="entry name" value="pip_yhgE_Nterm"/>
    <property type="match status" value="1"/>
</dbReference>
<dbReference type="PANTHER" id="PTHR43077">
    <property type="entry name" value="TRANSPORT PERMEASE YVFS-RELATED"/>
    <property type="match status" value="1"/>
</dbReference>
<dbReference type="AlphaFoldDB" id="A0A1L7RK85"/>
<feature type="domain" description="ABC-2 type transporter transmembrane" evidence="6">
    <location>
        <begin position="819"/>
        <end position="949"/>
    </location>
</feature>
<evidence type="ECO:0000256" key="2">
    <source>
        <dbReference type="ARBA" id="ARBA00022692"/>
    </source>
</evidence>
<dbReference type="EMBL" id="LK995473">
    <property type="protein sequence ID" value="CED90480.1"/>
    <property type="molecule type" value="Genomic_DNA"/>
</dbReference>
<dbReference type="InterPro" id="IPR017501">
    <property type="entry name" value="Phage_infect_YhgE_C"/>
</dbReference>
<feature type="transmembrane region" description="Helical" evidence="5">
    <location>
        <begin position="839"/>
        <end position="861"/>
    </location>
</feature>
<feature type="transmembrane region" description="Helical" evidence="5">
    <location>
        <begin position="12"/>
        <end position="33"/>
    </location>
</feature>
<dbReference type="InterPro" id="IPR011049">
    <property type="entry name" value="Serralysin-like_metalloprot_C"/>
</dbReference>
<dbReference type="Gene3D" id="3.40.1710.10">
    <property type="entry name" value="abc type-2 transporter like domain"/>
    <property type="match status" value="1"/>
</dbReference>
<comment type="subcellular location">
    <subcellularLocation>
        <location evidence="1">Membrane</location>
        <topology evidence="1">Multi-pass membrane protein</topology>
    </subcellularLocation>
</comment>
<dbReference type="InterPro" id="IPR017500">
    <property type="entry name" value="Phage_infect_YhgE_N"/>
</dbReference>
<evidence type="ECO:0000313" key="7">
    <source>
        <dbReference type="EMBL" id="CED90480.1"/>
    </source>
</evidence>
<reference evidence="7" key="1">
    <citation type="submission" date="2014-07" db="EMBL/GenBank/DDBJ databases">
        <authorList>
            <person name="Zhang J.E."/>
            <person name="Yang H."/>
            <person name="Guo J."/>
            <person name="Deng Z."/>
            <person name="Luo H."/>
            <person name="Luo M."/>
            <person name="Zhao B."/>
        </authorList>
    </citation>
    <scope>NUCLEOTIDE SEQUENCE</scope>
    <source>
        <strain evidence="7">AM4</strain>
    </source>
</reference>
<dbReference type="GO" id="GO:0016020">
    <property type="term" value="C:membrane"/>
    <property type="evidence" value="ECO:0007669"/>
    <property type="project" value="UniProtKB-SubCell"/>
</dbReference>